<name>A0A2C9L8R9_BIOGL</name>
<protein>
    <recommendedName>
        <fullName evidence="7">Receptor ligand binding region domain-containing protein</fullName>
    </recommendedName>
</protein>
<gene>
    <name evidence="8" type="primary">106055869</name>
</gene>
<dbReference type="VEuPathDB" id="VectorBase:BGLAX_048003"/>
<evidence type="ECO:0000256" key="1">
    <source>
        <dbReference type="ARBA" id="ARBA00004370"/>
    </source>
</evidence>
<sequence length="217" mass="24136">MKWYWLLHFVTLVTPSHAQNVAKSVAEFGGQFGVGIISPTDRDPALSSKNKYPTFVRTVPSFSVFAKAVAELLYQLQWQNVAVIYTIDDDGSSGYQQLLQAIITNALAVDDSMDKTTYRAALNSFKLNTFKVAIVVANSAVTQVILDAANDVMTSPNNVQWILSDLDITNDQRSLPQARGSLVVVPKFPKISNFVEQFVNYLVAPNVIVDNPWFTEW</sequence>
<keyword evidence="6" id="KW-0732">Signal</keyword>
<dbReference type="Pfam" id="PF01094">
    <property type="entry name" value="ANF_receptor"/>
    <property type="match status" value="1"/>
</dbReference>
<comment type="subcellular location">
    <subcellularLocation>
        <location evidence="1">Membrane</location>
    </subcellularLocation>
</comment>
<evidence type="ECO:0000313" key="9">
    <source>
        <dbReference type="Proteomes" id="UP000076420"/>
    </source>
</evidence>
<dbReference type="Gene3D" id="3.40.50.2300">
    <property type="match status" value="2"/>
</dbReference>
<dbReference type="AlphaFoldDB" id="A0A2C9L8R9"/>
<proteinExistence type="predicted"/>
<keyword evidence="2" id="KW-0812">Transmembrane</keyword>
<evidence type="ECO:0000259" key="7">
    <source>
        <dbReference type="Pfam" id="PF01094"/>
    </source>
</evidence>
<keyword evidence="5" id="KW-0325">Glycoprotein</keyword>
<keyword evidence="3" id="KW-1133">Transmembrane helix</keyword>
<dbReference type="EnsemblMetazoa" id="BGLB028311-RA">
    <property type="protein sequence ID" value="BGLB028311-PA"/>
    <property type="gene ID" value="BGLB028311"/>
</dbReference>
<dbReference type="InterPro" id="IPR001828">
    <property type="entry name" value="ANF_lig-bd_rcpt"/>
</dbReference>
<evidence type="ECO:0000256" key="4">
    <source>
        <dbReference type="ARBA" id="ARBA00023136"/>
    </source>
</evidence>
<organism evidence="8 9">
    <name type="scientific">Biomphalaria glabrata</name>
    <name type="common">Bloodfluke planorb</name>
    <name type="synonym">Freshwater snail</name>
    <dbReference type="NCBI Taxonomy" id="6526"/>
    <lineage>
        <taxon>Eukaryota</taxon>
        <taxon>Metazoa</taxon>
        <taxon>Spiralia</taxon>
        <taxon>Lophotrochozoa</taxon>
        <taxon>Mollusca</taxon>
        <taxon>Gastropoda</taxon>
        <taxon>Heterobranchia</taxon>
        <taxon>Euthyneura</taxon>
        <taxon>Panpulmonata</taxon>
        <taxon>Hygrophila</taxon>
        <taxon>Lymnaeoidea</taxon>
        <taxon>Planorbidae</taxon>
        <taxon>Biomphalaria</taxon>
    </lineage>
</organism>
<keyword evidence="4" id="KW-0472">Membrane</keyword>
<evidence type="ECO:0000256" key="5">
    <source>
        <dbReference type="ARBA" id="ARBA00023180"/>
    </source>
</evidence>
<evidence type="ECO:0000256" key="6">
    <source>
        <dbReference type="SAM" id="SignalP"/>
    </source>
</evidence>
<dbReference type="VEuPathDB" id="VectorBase:BGLB028311"/>
<dbReference type="GO" id="GO:0016020">
    <property type="term" value="C:membrane"/>
    <property type="evidence" value="ECO:0007669"/>
    <property type="project" value="UniProtKB-SubCell"/>
</dbReference>
<accession>A0A2C9L8R9</accession>
<reference evidence="8" key="1">
    <citation type="submission" date="2020-05" db="UniProtKB">
        <authorList>
            <consortium name="EnsemblMetazoa"/>
        </authorList>
    </citation>
    <scope>IDENTIFICATION</scope>
    <source>
        <strain evidence="8">BB02</strain>
    </source>
</reference>
<feature type="signal peptide" evidence="6">
    <location>
        <begin position="1"/>
        <end position="18"/>
    </location>
</feature>
<dbReference type="SUPFAM" id="SSF53822">
    <property type="entry name" value="Periplasmic binding protein-like I"/>
    <property type="match status" value="1"/>
</dbReference>
<dbReference type="Proteomes" id="UP000076420">
    <property type="component" value="Unassembled WGS sequence"/>
</dbReference>
<evidence type="ECO:0000313" key="8">
    <source>
        <dbReference type="EnsemblMetazoa" id="BGLB028311-PA"/>
    </source>
</evidence>
<evidence type="ECO:0000256" key="3">
    <source>
        <dbReference type="ARBA" id="ARBA00022989"/>
    </source>
</evidence>
<dbReference type="STRING" id="6526.A0A2C9L8R9"/>
<dbReference type="KEGG" id="bgt:106055869"/>
<dbReference type="PANTHER" id="PTHR24060">
    <property type="entry name" value="METABOTROPIC GLUTAMATE RECEPTOR"/>
    <property type="match status" value="1"/>
</dbReference>
<dbReference type="InterPro" id="IPR028082">
    <property type="entry name" value="Peripla_BP_I"/>
</dbReference>
<feature type="domain" description="Receptor ligand binding region" evidence="7">
    <location>
        <begin position="16"/>
        <end position="198"/>
    </location>
</feature>
<evidence type="ECO:0000256" key="2">
    <source>
        <dbReference type="ARBA" id="ARBA00022692"/>
    </source>
</evidence>
<dbReference type="InterPro" id="IPR050726">
    <property type="entry name" value="mGluR"/>
</dbReference>
<feature type="chain" id="PRO_5012067372" description="Receptor ligand binding region domain-containing protein" evidence="6">
    <location>
        <begin position="19"/>
        <end position="217"/>
    </location>
</feature>